<dbReference type="Pfam" id="PF00753">
    <property type="entry name" value="Lactamase_B"/>
    <property type="match status" value="1"/>
</dbReference>
<reference evidence="4 5" key="1">
    <citation type="submission" date="2016-01" db="EMBL/GenBank/DDBJ databases">
        <title>Investigation of taxonomic status of Bacillus aminovorans.</title>
        <authorList>
            <person name="Verma A."/>
            <person name="Pal Y."/>
            <person name="Krishnamurthi S."/>
        </authorList>
    </citation>
    <scope>NUCLEOTIDE SEQUENCE [LARGE SCALE GENOMIC DNA]</scope>
    <source>
        <strain evidence="4 5">DSM 4337</strain>
    </source>
</reference>
<keyword evidence="1 2" id="KW-0732">Signal</keyword>
<dbReference type="OrthoDB" id="9761531at2"/>
<dbReference type="EMBL" id="LQWZ01000033">
    <property type="protein sequence ID" value="OAH54551.1"/>
    <property type="molecule type" value="Genomic_DNA"/>
</dbReference>
<comment type="caution">
    <text evidence="4">The sequence shown here is derived from an EMBL/GenBank/DDBJ whole genome shotgun (WGS) entry which is preliminary data.</text>
</comment>
<evidence type="ECO:0000313" key="5">
    <source>
        <dbReference type="Proteomes" id="UP000077271"/>
    </source>
</evidence>
<dbReference type="InterPro" id="IPR001279">
    <property type="entry name" value="Metallo-B-lactamas"/>
</dbReference>
<dbReference type="SUPFAM" id="SSF56281">
    <property type="entry name" value="Metallo-hydrolase/oxidoreductase"/>
    <property type="match status" value="1"/>
</dbReference>
<evidence type="ECO:0000256" key="2">
    <source>
        <dbReference type="SAM" id="SignalP"/>
    </source>
</evidence>
<gene>
    <name evidence="4" type="ORF">AWH48_08125</name>
</gene>
<feature type="domain" description="SLH" evidence="3">
    <location>
        <begin position="23"/>
        <end position="82"/>
    </location>
</feature>
<evidence type="ECO:0000256" key="1">
    <source>
        <dbReference type="ARBA" id="ARBA00022729"/>
    </source>
</evidence>
<feature type="domain" description="SLH" evidence="3">
    <location>
        <begin position="83"/>
        <end position="146"/>
    </location>
</feature>
<dbReference type="InterPro" id="IPR052159">
    <property type="entry name" value="Competence_DNA_uptake"/>
</dbReference>
<organism evidence="4 5">
    <name type="scientific">Domibacillus aminovorans</name>
    <dbReference type="NCBI Taxonomy" id="29332"/>
    <lineage>
        <taxon>Bacteria</taxon>
        <taxon>Bacillati</taxon>
        <taxon>Bacillota</taxon>
        <taxon>Bacilli</taxon>
        <taxon>Bacillales</taxon>
        <taxon>Bacillaceae</taxon>
        <taxon>Domibacillus</taxon>
    </lineage>
</organism>
<proteinExistence type="predicted"/>
<accession>A0A177KPP5</accession>
<dbReference type="Gene3D" id="3.60.15.10">
    <property type="entry name" value="Ribonuclease Z/Hydroxyacylglutathione hydrolase-like"/>
    <property type="match status" value="1"/>
</dbReference>
<feature type="signal peptide" evidence="2">
    <location>
        <begin position="1"/>
        <end position="24"/>
    </location>
</feature>
<dbReference type="PANTHER" id="PTHR30619">
    <property type="entry name" value="DNA INTERNALIZATION/COMPETENCE PROTEIN COMEC/REC2"/>
    <property type="match status" value="1"/>
</dbReference>
<sequence length="459" mass="48487">MKKSLSVFLSFIIVFSLFAPFAQAASFKDVPNSHRFFDDIDFLSGAEIITGFPDGTFKPDQAVTRAQAAILIGKTFELDGTKRKTSFSDVNTSNTASGYIESAVEEGIISGFPNGTFRPGQTVTRGQMAIILAKAFGLTETAGVDFADVSKTSAAYPYIQHIVAAGITYGYEDGTFKPNNAVTRGQFAAFLSRALFSTPADSLSVEFLNVGHGDATLVTFPNGEVMLIDAGPDDESIAAELDLMGIEDIHTFVATQPDPEHIGGADYVLKNFNVHRIIDSGLKSTSQEYTDYTNASKAAGLTLTQAKVNSDISADSSAPVHVLNANSGAQNADDGSIVLELTHGDVRFLLMSDASASLENKLVADYNLSADVLKVSQHGGSAATTQSFIDEVAPLYAVASHGTGANFADSSVLKRLTDAGAETASTTGGTVLVLSDLESFYTVQYNTFGTSQKAAYSAH</sequence>
<dbReference type="PROSITE" id="PS51272">
    <property type="entry name" value="SLH"/>
    <property type="match status" value="3"/>
</dbReference>
<dbReference type="CDD" id="cd07731">
    <property type="entry name" value="ComA-like_MBL-fold"/>
    <property type="match status" value="1"/>
</dbReference>
<dbReference type="RefSeq" id="WP_063975179.1">
    <property type="nucleotide sequence ID" value="NZ_LQWZ01000033.1"/>
</dbReference>
<evidence type="ECO:0000313" key="4">
    <source>
        <dbReference type="EMBL" id="OAH54551.1"/>
    </source>
</evidence>
<name>A0A177KPP5_9BACI</name>
<feature type="domain" description="SLH" evidence="3">
    <location>
        <begin position="147"/>
        <end position="205"/>
    </location>
</feature>
<protein>
    <recommendedName>
        <fullName evidence="3">SLH domain-containing protein</fullName>
    </recommendedName>
</protein>
<evidence type="ECO:0000259" key="3">
    <source>
        <dbReference type="PROSITE" id="PS51272"/>
    </source>
</evidence>
<dbReference type="AlphaFoldDB" id="A0A177KPP5"/>
<dbReference type="InterPro" id="IPR036866">
    <property type="entry name" value="RibonucZ/Hydroxyglut_hydro"/>
</dbReference>
<dbReference type="Pfam" id="PF00395">
    <property type="entry name" value="SLH"/>
    <property type="match status" value="3"/>
</dbReference>
<feature type="chain" id="PRO_5008066264" description="SLH domain-containing protein" evidence="2">
    <location>
        <begin position="25"/>
        <end position="459"/>
    </location>
</feature>
<dbReference type="InterPro" id="IPR001119">
    <property type="entry name" value="SLH_dom"/>
</dbReference>
<dbReference type="InterPro" id="IPR035681">
    <property type="entry name" value="ComA-like_MBL"/>
</dbReference>
<dbReference type="Proteomes" id="UP000077271">
    <property type="component" value="Unassembled WGS sequence"/>
</dbReference>
<dbReference type="PANTHER" id="PTHR30619:SF1">
    <property type="entry name" value="RECOMBINATION PROTEIN 2"/>
    <property type="match status" value="1"/>
</dbReference>